<proteinExistence type="predicted"/>
<dbReference type="NCBIfam" id="NF033545">
    <property type="entry name" value="transpos_IS630"/>
    <property type="match status" value="1"/>
</dbReference>
<evidence type="ECO:0000313" key="3">
    <source>
        <dbReference type="Proteomes" id="UP001352263"/>
    </source>
</evidence>
<accession>A0ABU6JGE8</accession>
<organism evidence="2 3">
    <name type="scientific">Noviherbaspirillum album</name>
    <dbReference type="NCBI Taxonomy" id="3080276"/>
    <lineage>
        <taxon>Bacteria</taxon>
        <taxon>Pseudomonadati</taxon>
        <taxon>Pseudomonadota</taxon>
        <taxon>Betaproteobacteria</taxon>
        <taxon>Burkholderiales</taxon>
        <taxon>Oxalobacteraceae</taxon>
        <taxon>Noviherbaspirillum</taxon>
    </lineage>
</organism>
<dbReference type="InterPro" id="IPR038717">
    <property type="entry name" value="Tc1-like_DDE_dom"/>
</dbReference>
<dbReference type="InterPro" id="IPR036397">
    <property type="entry name" value="RNaseH_sf"/>
</dbReference>
<evidence type="ECO:0000313" key="2">
    <source>
        <dbReference type="EMBL" id="MEC4722738.1"/>
    </source>
</evidence>
<dbReference type="PANTHER" id="PTHR46564:SF1">
    <property type="entry name" value="TRANSPOSASE"/>
    <property type="match status" value="1"/>
</dbReference>
<keyword evidence="3" id="KW-1185">Reference proteome</keyword>
<feature type="domain" description="Tc1-like transposase DDE" evidence="1">
    <location>
        <begin position="20"/>
        <end position="154"/>
    </location>
</feature>
<dbReference type="Gene3D" id="3.30.420.10">
    <property type="entry name" value="Ribonuclease H-like superfamily/Ribonuclease H"/>
    <property type="match status" value="1"/>
</dbReference>
<comment type="caution">
    <text evidence="2">The sequence shown here is derived from an EMBL/GenBank/DDBJ whole genome shotgun (WGS) entry which is preliminary data.</text>
</comment>
<protein>
    <submittedName>
        <fullName evidence="2">IS630 family transposase</fullName>
    </submittedName>
</protein>
<dbReference type="InterPro" id="IPR047655">
    <property type="entry name" value="Transpos_IS630-like"/>
</dbReference>
<sequence>MRRARRQYRRKIARHSSRRLKFIDETDCNIAMMRRGSRATPGVRVKDAVPKSFGRNVTVLGALSCQGLEAVMTIDSATGATVFRTYVNHVLIPTLRPGDVVVMDNLSAHKVAGIEQTIEGVGATLIYLPPYSPEFSTIENCWSKLKTKLRSTPFKVLFNEAIFEHSRSGDLPACDGA</sequence>
<dbReference type="RefSeq" id="WP_326509399.1">
    <property type="nucleotide sequence ID" value="NZ_JAWIIV010000035.1"/>
</dbReference>
<reference evidence="2 3" key="1">
    <citation type="submission" date="2023-10" db="EMBL/GenBank/DDBJ databases">
        <title>Noviherbaspirillum sp. CPCC 100848 genome assembly.</title>
        <authorList>
            <person name="Li X.Y."/>
            <person name="Fang X.M."/>
        </authorList>
    </citation>
    <scope>NUCLEOTIDE SEQUENCE [LARGE SCALE GENOMIC DNA]</scope>
    <source>
        <strain evidence="2 3">CPCC 100848</strain>
    </source>
</reference>
<dbReference type="Proteomes" id="UP001352263">
    <property type="component" value="Unassembled WGS sequence"/>
</dbReference>
<gene>
    <name evidence="2" type="ORF">RY831_26615</name>
</gene>
<dbReference type="PANTHER" id="PTHR46564">
    <property type="entry name" value="TRANSPOSASE"/>
    <property type="match status" value="1"/>
</dbReference>
<dbReference type="EMBL" id="JAWIIV010000035">
    <property type="protein sequence ID" value="MEC4722738.1"/>
    <property type="molecule type" value="Genomic_DNA"/>
</dbReference>
<evidence type="ECO:0000259" key="1">
    <source>
        <dbReference type="Pfam" id="PF13358"/>
    </source>
</evidence>
<dbReference type="Pfam" id="PF13358">
    <property type="entry name" value="DDE_3"/>
    <property type="match status" value="1"/>
</dbReference>
<name>A0ABU6JGE8_9BURK</name>